<dbReference type="SUPFAM" id="SSF51283">
    <property type="entry name" value="dUTPase-like"/>
    <property type="match status" value="1"/>
</dbReference>
<dbReference type="Proteomes" id="UP000176988">
    <property type="component" value="Unassembled WGS sequence"/>
</dbReference>
<evidence type="ECO:0000259" key="6">
    <source>
        <dbReference type="Pfam" id="PF00692"/>
    </source>
</evidence>
<evidence type="ECO:0000256" key="2">
    <source>
        <dbReference type="ARBA" id="ARBA00012379"/>
    </source>
</evidence>
<dbReference type="GO" id="GO:0004170">
    <property type="term" value="F:dUTP diphosphatase activity"/>
    <property type="evidence" value="ECO:0007669"/>
    <property type="project" value="UniProtKB-EC"/>
</dbReference>
<evidence type="ECO:0000313" key="8">
    <source>
        <dbReference type="Proteomes" id="UP000176988"/>
    </source>
</evidence>
<dbReference type="InterPro" id="IPR008181">
    <property type="entry name" value="dUTPase"/>
</dbReference>
<dbReference type="STRING" id="1802424.A2480_01325"/>
<name>A0A1F7WDF4_9BACT</name>
<comment type="similarity">
    <text evidence="1">Belongs to the dUTPase family.</text>
</comment>
<dbReference type="GO" id="GO:0000287">
    <property type="term" value="F:magnesium ion binding"/>
    <property type="evidence" value="ECO:0007669"/>
    <property type="project" value="InterPro"/>
</dbReference>
<organism evidence="7 8">
    <name type="scientific">Candidatus Uhrbacteria bacterium RIFOXYC2_FULL_47_19</name>
    <dbReference type="NCBI Taxonomy" id="1802424"/>
    <lineage>
        <taxon>Bacteria</taxon>
        <taxon>Candidatus Uhriibacteriota</taxon>
    </lineage>
</organism>
<dbReference type="InterPro" id="IPR036157">
    <property type="entry name" value="dUTPase-like_sf"/>
</dbReference>
<dbReference type="AlphaFoldDB" id="A0A1F7WDF4"/>
<dbReference type="InterPro" id="IPR033704">
    <property type="entry name" value="dUTPase_trimeric"/>
</dbReference>
<dbReference type="EC" id="3.6.1.23" evidence="2"/>
<evidence type="ECO:0000313" key="7">
    <source>
        <dbReference type="EMBL" id="OGM00833.1"/>
    </source>
</evidence>
<dbReference type="GO" id="GO:0006226">
    <property type="term" value="P:dUMP biosynthetic process"/>
    <property type="evidence" value="ECO:0007669"/>
    <property type="project" value="InterPro"/>
</dbReference>
<sequence>MQLPITRIDKTLPLPKYETPGSVAFDLYARETTTVQPNALALIPANLIVQIPPGFTLLLAARSSTPKKGLSVPHGIGIIDQDFCGPNDELSVQVMNWTNQQVTVERGERIAQALIVPIAQVELVERETVTSTNRNGFGSTG</sequence>
<dbReference type="CDD" id="cd07557">
    <property type="entry name" value="trimeric_dUTPase"/>
    <property type="match status" value="1"/>
</dbReference>
<keyword evidence="4" id="KW-0546">Nucleotide metabolism</keyword>
<evidence type="ECO:0000256" key="5">
    <source>
        <dbReference type="ARBA" id="ARBA00047686"/>
    </source>
</evidence>
<dbReference type="NCBIfam" id="NF001862">
    <property type="entry name" value="PRK00601.1"/>
    <property type="match status" value="1"/>
</dbReference>
<dbReference type="GO" id="GO:0046081">
    <property type="term" value="P:dUTP catabolic process"/>
    <property type="evidence" value="ECO:0007669"/>
    <property type="project" value="InterPro"/>
</dbReference>
<evidence type="ECO:0000256" key="4">
    <source>
        <dbReference type="ARBA" id="ARBA00023080"/>
    </source>
</evidence>
<gene>
    <name evidence="7" type="ORF">A2480_01325</name>
</gene>
<feature type="domain" description="dUTPase-like" evidence="6">
    <location>
        <begin position="13"/>
        <end position="141"/>
    </location>
</feature>
<dbReference type="PANTHER" id="PTHR11241:SF0">
    <property type="entry name" value="DEOXYURIDINE 5'-TRIPHOSPHATE NUCLEOTIDOHYDROLASE"/>
    <property type="match status" value="1"/>
</dbReference>
<dbReference type="InterPro" id="IPR029054">
    <property type="entry name" value="dUTPase-like"/>
</dbReference>
<evidence type="ECO:0000256" key="3">
    <source>
        <dbReference type="ARBA" id="ARBA00022801"/>
    </source>
</evidence>
<dbReference type="EMBL" id="MGFG01000023">
    <property type="protein sequence ID" value="OGM00833.1"/>
    <property type="molecule type" value="Genomic_DNA"/>
</dbReference>
<dbReference type="Gene3D" id="2.70.40.10">
    <property type="match status" value="1"/>
</dbReference>
<dbReference type="PANTHER" id="PTHR11241">
    <property type="entry name" value="DEOXYURIDINE 5'-TRIPHOSPHATE NUCLEOTIDOHYDROLASE"/>
    <property type="match status" value="1"/>
</dbReference>
<proteinExistence type="inferred from homology"/>
<evidence type="ECO:0000256" key="1">
    <source>
        <dbReference type="ARBA" id="ARBA00006581"/>
    </source>
</evidence>
<dbReference type="Pfam" id="PF00692">
    <property type="entry name" value="dUTPase"/>
    <property type="match status" value="1"/>
</dbReference>
<accession>A0A1F7WDF4</accession>
<keyword evidence="3" id="KW-0378">Hydrolase</keyword>
<comment type="catalytic activity">
    <reaction evidence="5">
        <text>dUTP + H2O = dUMP + diphosphate + H(+)</text>
        <dbReference type="Rhea" id="RHEA:10248"/>
        <dbReference type="ChEBI" id="CHEBI:15377"/>
        <dbReference type="ChEBI" id="CHEBI:15378"/>
        <dbReference type="ChEBI" id="CHEBI:33019"/>
        <dbReference type="ChEBI" id="CHEBI:61555"/>
        <dbReference type="ChEBI" id="CHEBI:246422"/>
        <dbReference type="EC" id="3.6.1.23"/>
    </reaction>
</comment>
<reference evidence="7 8" key="1">
    <citation type="journal article" date="2016" name="Nat. Commun.">
        <title>Thousands of microbial genomes shed light on interconnected biogeochemical processes in an aquifer system.</title>
        <authorList>
            <person name="Anantharaman K."/>
            <person name="Brown C.T."/>
            <person name="Hug L.A."/>
            <person name="Sharon I."/>
            <person name="Castelle C.J."/>
            <person name="Probst A.J."/>
            <person name="Thomas B.C."/>
            <person name="Singh A."/>
            <person name="Wilkins M.J."/>
            <person name="Karaoz U."/>
            <person name="Brodie E.L."/>
            <person name="Williams K.H."/>
            <person name="Hubbard S.S."/>
            <person name="Banfield J.F."/>
        </authorList>
    </citation>
    <scope>NUCLEOTIDE SEQUENCE [LARGE SCALE GENOMIC DNA]</scope>
</reference>
<comment type="caution">
    <text evidence="7">The sequence shown here is derived from an EMBL/GenBank/DDBJ whole genome shotgun (WGS) entry which is preliminary data.</text>
</comment>
<protein>
    <recommendedName>
        <fullName evidence="2">dUTP diphosphatase</fullName>
        <ecNumber evidence="2">3.6.1.23</ecNumber>
    </recommendedName>
</protein>